<evidence type="ECO:0000313" key="2">
    <source>
        <dbReference type="EMBL" id="SYX86773.1"/>
    </source>
</evidence>
<gene>
    <name evidence="2" type="ORF">PBLR_15199</name>
</gene>
<dbReference type="EMBL" id="LS992241">
    <property type="protein sequence ID" value="SYX86773.1"/>
    <property type="molecule type" value="Genomic_DNA"/>
</dbReference>
<dbReference type="SUPFAM" id="SSF53335">
    <property type="entry name" value="S-adenosyl-L-methionine-dependent methyltransferases"/>
    <property type="match status" value="1"/>
</dbReference>
<name>A0A383RIV5_PAEAL</name>
<protein>
    <submittedName>
        <fullName evidence="2">Methyltransferase domain-containing protein</fullName>
    </submittedName>
</protein>
<dbReference type="InterPro" id="IPR013216">
    <property type="entry name" value="Methyltransf_11"/>
</dbReference>
<dbReference type="GO" id="GO:0032259">
    <property type="term" value="P:methylation"/>
    <property type="evidence" value="ECO:0007669"/>
    <property type="project" value="UniProtKB-KW"/>
</dbReference>
<evidence type="ECO:0000259" key="1">
    <source>
        <dbReference type="Pfam" id="PF08241"/>
    </source>
</evidence>
<dbReference type="RefSeq" id="WP_232055730.1">
    <property type="nucleotide sequence ID" value="NZ_LS992241.1"/>
</dbReference>
<reference evidence="3" key="1">
    <citation type="submission" date="2018-08" db="EMBL/GenBank/DDBJ databases">
        <authorList>
            <person name="Chevrot R."/>
        </authorList>
    </citation>
    <scope>NUCLEOTIDE SEQUENCE [LARGE SCALE GENOMIC DNA]</scope>
</reference>
<dbReference type="PANTHER" id="PTHR45036:SF1">
    <property type="entry name" value="METHYLTRANSFERASE LIKE 7A"/>
    <property type="match status" value="1"/>
</dbReference>
<dbReference type="Gene3D" id="3.40.50.150">
    <property type="entry name" value="Vaccinia Virus protein VP39"/>
    <property type="match status" value="1"/>
</dbReference>
<dbReference type="PANTHER" id="PTHR45036">
    <property type="entry name" value="METHYLTRANSFERASE LIKE 7B"/>
    <property type="match status" value="1"/>
</dbReference>
<dbReference type="Proteomes" id="UP000304148">
    <property type="component" value="Chromosome"/>
</dbReference>
<accession>A0A383RIV5</accession>
<feature type="domain" description="Methyltransferase type 11" evidence="1">
    <location>
        <begin position="55"/>
        <end position="148"/>
    </location>
</feature>
<organism evidence="2 3">
    <name type="scientific">Paenibacillus alvei</name>
    <name type="common">Bacillus alvei</name>
    <dbReference type="NCBI Taxonomy" id="44250"/>
    <lineage>
        <taxon>Bacteria</taxon>
        <taxon>Bacillati</taxon>
        <taxon>Bacillota</taxon>
        <taxon>Bacilli</taxon>
        <taxon>Bacillales</taxon>
        <taxon>Paenibacillaceae</taxon>
        <taxon>Paenibacillus</taxon>
    </lineage>
</organism>
<dbReference type="Pfam" id="PF08241">
    <property type="entry name" value="Methyltransf_11"/>
    <property type="match status" value="1"/>
</dbReference>
<dbReference type="GO" id="GO:0008757">
    <property type="term" value="F:S-adenosylmethionine-dependent methyltransferase activity"/>
    <property type="evidence" value="ECO:0007669"/>
    <property type="project" value="InterPro"/>
</dbReference>
<sequence length="212" mass="24320">MFASDTEQRRGNQLEKTKLVRIFDKQAAQYDKRREDPKQRKWREKLIGSAAGDVLEIAVGAGANFPYYLSGVSITATDFSEGMLDKARKAAEHYRLNVNFICSDTEELSFPEQSFDTVISTLSMCSYQNPMMVLRNMRRWCKPDGKLLLMEHGISSKAAVSAVQKTLNPLLYRFTGCHHTRSIMDMIRGADIKIEQEESYWLDMVHVVWARP</sequence>
<dbReference type="CDD" id="cd02440">
    <property type="entry name" value="AdoMet_MTases"/>
    <property type="match status" value="1"/>
</dbReference>
<dbReference type="InterPro" id="IPR052356">
    <property type="entry name" value="Thiol_S-MT"/>
</dbReference>
<proteinExistence type="predicted"/>
<evidence type="ECO:0000313" key="3">
    <source>
        <dbReference type="Proteomes" id="UP000304148"/>
    </source>
</evidence>
<dbReference type="AlphaFoldDB" id="A0A383RIV5"/>
<dbReference type="InterPro" id="IPR029063">
    <property type="entry name" value="SAM-dependent_MTases_sf"/>
</dbReference>
<keyword evidence="2" id="KW-0808">Transferase</keyword>
<keyword evidence="2" id="KW-0489">Methyltransferase</keyword>